<evidence type="ECO:0000256" key="1">
    <source>
        <dbReference type="ARBA" id="ARBA00004613"/>
    </source>
</evidence>
<evidence type="ECO:0000256" key="3">
    <source>
        <dbReference type="ARBA" id="ARBA00023001"/>
    </source>
</evidence>
<sequence length="213" mass="23750">MFPRFAVPEMPVMDMNSDAMTCRTYDMSTLPRSVLQVTSEDSLKLTWFAEDRTPISTFEVKDQEIWGPCLVYFAPAKSTSKNKWFKIYEEAGTESQWCSQRVVSNKGSLVVPMNLDIPSGQYIFRAEVIGLNMAKVSNEDDASMGAQFFSNCGMLNYTSSGTQETMPAGVAFPGFYKYTDKKSLLVDPMKTKSKSYKPPGPPIVKKLPDAPPA</sequence>
<dbReference type="GO" id="GO:0030245">
    <property type="term" value="P:cellulose catabolic process"/>
    <property type="evidence" value="ECO:0007669"/>
    <property type="project" value="UniProtKB-UniRule"/>
</dbReference>
<evidence type="ECO:0000313" key="11">
    <source>
        <dbReference type="EMBL" id="KAJ2008076.1"/>
    </source>
</evidence>
<evidence type="ECO:0000256" key="2">
    <source>
        <dbReference type="ARBA" id="ARBA00022525"/>
    </source>
</evidence>
<organism evidence="11 12">
    <name type="scientific">Coemansia thaxteri</name>
    <dbReference type="NCBI Taxonomy" id="2663907"/>
    <lineage>
        <taxon>Eukaryota</taxon>
        <taxon>Fungi</taxon>
        <taxon>Fungi incertae sedis</taxon>
        <taxon>Zoopagomycota</taxon>
        <taxon>Kickxellomycotina</taxon>
        <taxon>Kickxellomycetes</taxon>
        <taxon>Kickxellales</taxon>
        <taxon>Kickxellaceae</taxon>
        <taxon>Coemansia</taxon>
    </lineage>
</organism>
<feature type="domain" description="Auxiliary Activity family 9 catalytic" evidence="10">
    <location>
        <begin position="10"/>
        <end position="196"/>
    </location>
</feature>
<evidence type="ECO:0000256" key="5">
    <source>
        <dbReference type="ARBA" id="ARBA00023277"/>
    </source>
</evidence>
<keyword evidence="5 8" id="KW-0119">Carbohydrate metabolism</keyword>
<dbReference type="PANTHER" id="PTHR33353:SF17">
    <property type="entry name" value="ENDO-BETA-1,4-GLUCANASE D"/>
    <property type="match status" value="1"/>
</dbReference>
<dbReference type="GO" id="GO:0008810">
    <property type="term" value="F:cellulase activity"/>
    <property type="evidence" value="ECO:0007669"/>
    <property type="project" value="UniProtKB-UniRule"/>
</dbReference>
<dbReference type="AlphaFoldDB" id="A0A9W8BIQ6"/>
<dbReference type="Gene3D" id="2.70.50.70">
    <property type="match status" value="1"/>
</dbReference>
<comment type="caution">
    <text evidence="11">The sequence shown here is derived from an EMBL/GenBank/DDBJ whole genome shotgun (WGS) entry which is preliminary data.</text>
</comment>
<dbReference type="InterPro" id="IPR005103">
    <property type="entry name" value="AA9_LPMO"/>
</dbReference>
<dbReference type="EC" id="1.14.99.56" evidence="8"/>
<dbReference type="Pfam" id="PF03443">
    <property type="entry name" value="AA9"/>
    <property type="match status" value="1"/>
</dbReference>
<keyword evidence="4 8" id="KW-1015">Disulfide bond</keyword>
<dbReference type="GO" id="GO:0005576">
    <property type="term" value="C:extracellular region"/>
    <property type="evidence" value="ECO:0007669"/>
    <property type="project" value="UniProtKB-SubCell"/>
</dbReference>
<keyword evidence="3 8" id="KW-0136">Cellulose degradation</keyword>
<evidence type="ECO:0000256" key="4">
    <source>
        <dbReference type="ARBA" id="ARBA00023157"/>
    </source>
</evidence>
<evidence type="ECO:0000256" key="9">
    <source>
        <dbReference type="SAM" id="MobiDB-lite"/>
    </source>
</evidence>
<keyword evidence="6 8" id="KW-0624">Polysaccharide degradation</keyword>
<accession>A0A9W8BIQ6</accession>
<keyword evidence="2 8" id="KW-0964">Secreted</keyword>
<evidence type="ECO:0000256" key="6">
    <source>
        <dbReference type="ARBA" id="ARBA00023326"/>
    </source>
</evidence>
<dbReference type="PANTHER" id="PTHR33353">
    <property type="entry name" value="PUTATIVE (AFU_ORTHOLOGUE AFUA_1G12560)-RELATED"/>
    <property type="match status" value="1"/>
</dbReference>
<evidence type="ECO:0000313" key="12">
    <source>
        <dbReference type="Proteomes" id="UP001150907"/>
    </source>
</evidence>
<comment type="function">
    <text evidence="8">Lytic polysaccharide monooxygenase (LMPO) that depolymerizes crystalline and amorphous polysaccharides via the oxidation of scissile alpha- or beta-(1-4)-glycosidic bonds, yielding C1 and/or C4 oxidation products. Catalysis by LPMOs requires the reduction of the active-site copper from Cu(II) to Cu(I) by a reducing agent and H(2)O(2) or O(2) as a cosubstrate.</text>
</comment>
<evidence type="ECO:0000256" key="7">
    <source>
        <dbReference type="ARBA" id="ARBA00044502"/>
    </source>
</evidence>
<comment type="subcellular location">
    <subcellularLocation>
        <location evidence="1 8">Secreted</location>
    </subcellularLocation>
</comment>
<gene>
    <name evidence="11" type="ORF">H4R26_000420</name>
</gene>
<comment type="similarity">
    <text evidence="7">Belongs to the polysaccharide monooxygenase AA9 family.</text>
</comment>
<comment type="catalytic activity">
    <reaction evidence="8">
        <text>[(1-&gt;4)-beta-D-glucosyl]n+m + reduced acceptor + O2 = 4-dehydro-beta-D-glucosyl-[(1-&gt;4)-beta-D-glucosyl]n-1 + [(1-&gt;4)-beta-D-glucosyl]m + acceptor + H2O.</text>
        <dbReference type="EC" id="1.14.99.56"/>
    </reaction>
</comment>
<evidence type="ECO:0000259" key="10">
    <source>
        <dbReference type="Pfam" id="PF03443"/>
    </source>
</evidence>
<protein>
    <recommendedName>
        <fullName evidence="8">AA9 family lytic polysaccharide monooxygenase</fullName>
        <ecNumber evidence="8">1.14.99.56</ecNumber>
    </recommendedName>
    <alternativeName>
        <fullName evidence="8">Endo-beta-1,4-glucanase</fullName>
    </alternativeName>
    <alternativeName>
        <fullName evidence="8">Glycosyl hydrolase 61 family protein</fullName>
    </alternativeName>
</protein>
<dbReference type="EMBL" id="JANBQF010000012">
    <property type="protein sequence ID" value="KAJ2008076.1"/>
    <property type="molecule type" value="Genomic_DNA"/>
</dbReference>
<dbReference type="OrthoDB" id="4849160at2759"/>
<proteinExistence type="inferred from homology"/>
<dbReference type="Proteomes" id="UP001150907">
    <property type="component" value="Unassembled WGS sequence"/>
</dbReference>
<feature type="region of interest" description="Disordered" evidence="9">
    <location>
        <begin position="190"/>
        <end position="213"/>
    </location>
</feature>
<dbReference type="InterPro" id="IPR049892">
    <property type="entry name" value="AA9"/>
</dbReference>
<name>A0A9W8BIQ6_9FUNG</name>
<evidence type="ECO:0000256" key="8">
    <source>
        <dbReference type="RuleBase" id="RU368122"/>
    </source>
</evidence>
<comment type="domain">
    <text evidence="8">Has a modular structure: an endo-beta-1,4-glucanase catalytic module at the N-terminus, a linker rich in serines and threonines, and a C-terminal carbohydrate-binding module (CBM).</text>
</comment>
<dbReference type="GO" id="GO:0030248">
    <property type="term" value="F:cellulose binding"/>
    <property type="evidence" value="ECO:0007669"/>
    <property type="project" value="UniProtKB-UniRule"/>
</dbReference>
<reference evidence="11" key="1">
    <citation type="submission" date="2022-07" db="EMBL/GenBank/DDBJ databases">
        <title>Phylogenomic reconstructions and comparative analyses of Kickxellomycotina fungi.</title>
        <authorList>
            <person name="Reynolds N.K."/>
            <person name="Stajich J.E."/>
            <person name="Barry K."/>
            <person name="Grigoriev I.V."/>
            <person name="Crous P."/>
            <person name="Smith M.E."/>
        </authorList>
    </citation>
    <scope>NUCLEOTIDE SEQUENCE</scope>
    <source>
        <strain evidence="11">IMI 214461</strain>
    </source>
</reference>
<keyword evidence="12" id="KW-1185">Reference proteome</keyword>